<sequence>MAKPKKQPRWYFSLRSPYAYFAYRDLTERYPDVADAIEWIPFWEPDAVTQKLLDADGVELPIVPMSRAKNFYILQDLRRLSKLRGFEMTVPVDRDPNWEISHLGYLVAQDAGKGREYIDAVYRARWIEGKDITERATIAAVAEQLGLDADAVANASDDDEIRARGAAALTRSYKDGLFGVPFFVHGFNKFFGVDRLKPYVAAVRGEDPVEGDIDQSWLGEFIELPELVTPGGDGGIAGGCA</sequence>
<accession>A0A4Z0HGE6</accession>
<evidence type="ECO:0000256" key="2">
    <source>
        <dbReference type="PIRSR" id="PIRSR006386-1"/>
    </source>
</evidence>
<evidence type="ECO:0000259" key="3">
    <source>
        <dbReference type="Pfam" id="PF01323"/>
    </source>
</evidence>
<comment type="catalytic activity">
    <reaction evidence="1">
        <text>2-hydroxychromene-2-carboxylate = (3E)-4-(2-hydroxyphenyl)-2-oxobut-3-enoate</text>
        <dbReference type="Rhea" id="RHEA:27401"/>
        <dbReference type="ChEBI" id="CHEBI:59350"/>
        <dbReference type="ChEBI" id="CHEBI:59353"/>
        <dbReference type="EC" id="5.99.1.4"/>
    </reaction>
</comment>
<dbReference type="Proteomes" id="UP000297948">
    <property type="component" value="Unassembled WGS sequence"/>
</dbReference>
<dbReference type="OrthoDB" id="5244108at2"/>
<dbReference type="InterPro" id="IPR051924">
    <property type="entry name" value="GST_Kappa/NadH"/>
</dbReference>
<dbReference type="PANTHER" id="PTHR42943">
    <property type="entry name" value="GLUTATHIONE S-TRANSFERASE KAPPA"/>
    <property type="match status" value="1"/>
</dbReference>
<keyword evidence="1 4" id="KW-0413">Isomerase</keyword>
<dbReference type="EC" id="5.99.1.4" evidence="1"/>
<comment type="caution">
    <text evidence="4">The sequence shown here is derived from an EMBL/GenBank/DDBJ whole genome shotgun (WGS) entry which is preliminary data.</text>
</comment>
<feature type="active site" description="Nucleophile" evidence="2">
    <location>
        <position position="16"/>
    </location>
</feature>
<dbReference type="Pfam" id="PF01323">
    <property type="entry name" value="DSBA"/>
    <property type="match status" value="1"/>
</dbReference>
<organism evidence="4 5">
    <name type="scientific">Streptomyces palmae</name>
    <dbReference type="NCBI Taxonomy" id="1701085"/>
    <lineage>
        <taxon>Bacteria</taxon>
        <taxon>Bacillati</taxon>
        <taxon>Actinomycetota</taxon>
        <taxon>Actinomycetes</taxon>
        <taxon>Kitasatosporales</taxon>
        <taxon>Streptomycetaceae</taxon>
        <taxon>Streptomyces</taxon>
    </lineage>
</organism>
<dbReference type="AlphaFoldDB" id="A0A4Z0HGE6"/>
<dbReference type="GO" id="GO:0018845">
    <property type="term" value="F:2-hydroxychromene-2-carboxylate isomerase activity"/>
    <property type="evidence" value="ECO:0007669"/>
    <property type="project" value="UniProtKB-UniRule"/>
</dbReference>
<proteinExistence type="inferred from homology"/>
<dbReference type="EMBL" id="SRID01000002">
    <property type="protein sequence ID" value="TGB19340.1"/>
    <property type="molecule type" value="Genomic_DNA"/>
</dbReference>
<feature type="domain" description="DSBA-like thioredoxin" evidence="3">
    <location>
        <begin position="11"/>
        <end position="198"/>
    </location>
</feature>
<dbReference type="GO" id="GO:0006749">
    <property type="term" value="P:glutathione metabolic process"/>
    <property type="evidence" value="ECO:0007669"/>
    <property type="project" value="TreeGrafter"/>
</dbReference>
<reference evidence="4 5" key="1">
    <citation type="submission" date="2019-03" db="EMBL/GenBank/DDBJ databases">
        <authorList>
            <person name="Gonzalez-Pimentel J.L."/>
        </authorList>
    </citation>
    <scope>NUCLEOTIDE SEQUENCE [LARGE SCALE GENOMIC DNA]</scope>
    <source>
        <strain evidence="4 5">JCM 31289</strain>
    </source>
</reference>
<gene>
    <name evidence="4" type="ORF">E4099_00450</name>
</gene>
<dbReference type="PANTHER" id="PTHR42943:SF2">
    <property type="entry name" value="GLUTATHIONE S-TRANSFERASE KAPPA 1"/>
    <property type="match status" value="1"/>
</dbReference>
<name>A0A4Z0HGE6_9ACTN</name>
<comment type="similarity">
    <text evidence="1">Belongs to the GST superfamily. NadH family.</text>
</comment>
<evidence type="ECO:0000313" key="5">
    <source>
        <dbReference type="Proteomes" id="UP000297948"/>
    </source>
</evidence>
<dbReference type="SUPFAM" id="SSF52833">
    <property type="entry name" value="Thioredoxin-like"/>
    <property type="match status" value="1"/>
</dbReference>
<dbReference type="InterPro" id="IPR014440">
    <property type="entry name" value="HCCAis_GSTk"/>
</dbReference>
<dbReference type="Gene3D" id="3.40.30.10">
    <property type="entry name" value="Glutaredoxin"/>
    <property type="match status" value="1"/>
</dbReference>
<dbReference type="PIRSF" id="PIRSF006386">
    <property type="entry name" value="HCCAis_GSTk"/>
    <property type="match status" value="1"/>
</dbReference>
<dbReference type="InterPro" id="IPR001853">
    <property type="entry name" value="DSBA-like_thioredoxin_dom"/>
</dbReference>
<dbReference type="GO" id="GO:0004602">
    <property type="term" value="F:glutathione peroxidase activity"/>
    <property type="evidence" value="ECO:0007669"/>
    <property type="project" value="TreeGrafter"/>
</dbReference>
<keyword evidence="5" id="KW-1185">Reference proteome</keyword>
<protein>
    <recommendedName>
        <fullName evidence="1">2-hydroxychromene-2-carboxylate isomerase</fullName>
        <ecNumber evidence="1">5.99.1.4</ecNumber>
    </recommendedName>
</protein>
<dbReference type="GO" id="GO:0004364">
    <property type="term" value="F:glutathione transferase activity"/>
    <property type="evidence" value="ECO:0007669"/>
    <property type="project" value="TreeGrafter"/>
</dbReference>
<dbReference type="RefSeq" id="WP_135336848.1">
    <property type="nucleotide sequence ID" value="NZ_JBHLTX010000035.1"/>
</dbReference>
<evidence type="ECO:0000256" key="1">
    <source>
        <dbReference type="PIRNR" id="PIRNR006386"/>
    </source>
</evidence>
<dbReference type="InterPro" id="IPR036249">
    <property type="entry name" value="Thioredoxin-like_sf"/>
</dbReference>
<evidence type="ECO:0000313" key="4">
    <source>
        <dbReference type="EMBL" id="TGB19340.1"/>
    </source>
</evidence>